<name>A0A2T2WMN0_9FIRM</name>
<organism evidence="1 2">
    <name type="scientific">Sulfobacillus acidophilus</name>
    <dbReference type="NCBI Taxonomy" id="53633"/>
    <lineage>
        <taxon>Bacteria</taxon>
        <taxon>Bacillati</taxon>
        <taxon>Bacillota</taxon>
        <taxon>Clostridia</taxon>
        <taxon>Eubacteriales</taxon>
        <taxon>Clostridiales Family XVII. Incertae Sedis</taxon>
        <taxon>Sulfobacillus</taxon>
    </lineage>
</organism>
<evidence type="ECO:0000313" key="2">
    <source>
        <dbReference type="Proteomes" id="UP000241848"/>
    </source>
</evidence>
<dbReference type="EMBL" id="PXYV01000005">
    <property type="protein sequence ID" value="PSR23490.1"/>
    <property type="molecule type" value="Genomic_DNA"/>
</dbReference>
<sequence>MRTGRLEFLCWLCLWYSEVSGHTDTTILYHGEPAAGVLVVGGVVAHRFSDHATPMRALATAHDPIPGVVESVPFAQGRLIVSEVPVGQGAGFNGWYLTRTLWGWHVNGYGNVETNLGGAPIDWWSLAHDGAL</sequence>
<proteinExistence type="predicted"/>
<protein>
    <submittedName>
        <fullName evidence="1">Uncharacterized protein</fullName>
    </submittedName>
</protein>
<dbReference type="AlphaFoldDB" id="A0A2T2WMN0"/>
<accession>A0A2T2WMN0</accession>
<comment type="caution">
    <text evidence="1">The sequence shown here is derived from an EMBL/GenBank/DDBJ whole genome shotgun (WGS) entry which is preliminary data.</text>
</comment>
<dbReference type="Proteomes" id="UP000241848">
    <property type="component" value="Unassembled WGS sequence"/>
</dbReference>
<gene>
    <name evidence="1" type="ORF">C7B45_02825</name>
</gene>
<reference evidence="1 2" key="1">
    <citation type="journal article" date="2014" name="BMC Genomics">
        <title>Comparison of environmental and isolate Sulfobacillus genomes reveals diverse carbon, sulfur, nitrogen, and hydrogen metabolisms.</title>
        <authorList>
            <person name="Justice N.B."/>
            <person name="Norman A."/>
            <person name="Brown C.T."/>
            <person name="Singh A."/>
            <person name="Thomas B.C."/>
            <person name="Banfield J.F."/>
        </authorList>
    </citation>
    <scope>NUCLEOTIDE SEQUENCE [LARGE SCALE GENOMIC DNA]</scope>
    <source>
        <strain evidence="1">AMDSBA3</strain>
    </source>
</reference>
<evidence type="ECO:0000313" key="1">
    <source>
        <dbReference type="EMBL" id="PSR23490.1"/>
    </source>
</evidence>